<dbReference type="Proteomes" id="UP000183209">
    <property type="component" value="Unassembled WGS sequence"/>
</dbReference>
<gene>
    <name evidence="3" type="ORF">SAMN04487906_1018</name>
</gene>
<accession>A0A1I6RDA1</accession>
<evidence type="ECO:0000256" key="1">
    <source>
        <dbReference type="SAM" id="Phobius"/>
    </source>
</evidence>
<feature type="transmembrane region" description="Helical" evidence="1">
    <location>
        <begin position="6"/>
        <end position="29"/>
    </location>
</feature>
<dbReference type="PANTHER" id="PTHR42208">
    <property type="entry name" value="HEAVY METAL TRANSPORTER-RELATED"/>
    <property type="match status" value="1"/>
</dbReference>
<feature type="transmembrane region" description="Helical" evidence="1">
    <location>
        <begin position="194"/>
        <end position="217"/>
    </location>
</feature>
<dbReference type="RefSeq" id="WP_074977410.1">
    <property type="nucleotide sequence ID" value="NZ_FPAG01000003.1"/>
</dbReference>
<dbReference type="Pfam" id="PF13386">
    <property type="entry name" value="DsbD_2"/>
    <property type="match status" value="1"/>
</dbReference>
<keyword evidence="1" id="KW-1133">Transmembrane helix</keyword>
<dbReference type="PANTHER" id="PTHR42208:SF1">
    <property type="entry name" value="HEAVY METAL TRANSPORTER"/>
    <property type="match status" value="1"/>
</dbReference>
<name>A0A1I6RDA1_9FLAO</name>
<evidence type="ECO:0000313" key="3">
    <source>
        <dbReference type="EMBL" id="SFS62699.1"/>
    </source>
</evidence>
<keyword evidence="1" id="KW-0812">Transmembrane</keyword>
<feature type="transmembrane region" description="Helical" evidence="1">
    <location>
        <begin position="161"/>
        <end position="182"/>
    </location>
</feature>
<dbReference type="EMBL" id="FPAG01000003">
    <property type="protein sequence ID" value="SFS62699.1"/>
    <property type="molecule type" value="Genomic_DNA"/>
</dbReference>
<protein>
    <recommendedName>
        <fullName evidence="2">Urease accessory protein UreH-like transmembrane domain-containing protein</fullName>
    </recommendedName>
</protein>
<feature type="transmembrane region" description="Helical" evidence="1">
    <location>
        <begin position="75"/>
        <end position="94"/>
    </location>
</feature>
<sequence length="235" mass="25543">MLLSAIILGFLGSFHCVGMCGPIAFVLPLDRSNQLKKISQLFLYHFGRLLSYSAIGFMFGFVGKGLYLSGLQQRLSIVIGVLMIAIAIIPYRIFQKYNFSRPVFKIISSVKSGLGKQLKKKSYRALFSIGVLNGFLPCGLIYMALFGAIAMGQPTLSASYMFLFGLGTIPLMSGAAYLGNFLSGTARKRIQKAIPVFVIIIGAFFVLRGMGLGIPYISPSNLSLMVKPTPDCVVP</sequence>
<keyword evidence="1" id="KW-0472">Membrane</keyword>
<feature type="transmembrane region" description="Helical" evidence="1">
    <location>
        <begin position="41"/>
        <end position="63"/>
    </location>
</feature>
<evidence type="ECO:0000259" key="2">
    <source>
        <dbReference type="Pfam" id="PF13386"/>
    </source>
</evidence>
<proteinExistence type="predicted"/>
<dbReference type="OrthoDB" id="594443at2"/>
<feature type="transmembrane region" description="Helical" evidence="1">
    <location>
        <begin position="125"/>
        <end position="149"/>
    </location>
</feature>
<feature type="domain" description="Urease accessory protein UreH-like transmembrane" evidence="2">
    <location>
        <begin position="5"/>
        <end position="203"/>
    </location>
</feature>
<dbReference type="AlphaFoldDB" id="A0A1I6RDA1"/>
<organism evidence="3 4">
    <name type="scientific">Zhouia amylolytica</name>
    <dbReference type="NCBI Taxonomy" id="376730"/>
    <lineage>
        <taxon>Bacteria</taxon>
        <taxon>Pseudomonadati</taxon>
        <taxon>Bacteroidota</taxon>
        <taxon>Flavobacteriia</taxon>
        <taxon>Flavobacteriales</taxon>
        <taxon>Flavobacteriaceae</taxon>
        <taxon>Zhouia</taxon>
    </lineage>
</organism>
<evidence type="ECO:0000313" key="4">
    <source>
        <dbReference type="Proteomes" id="UP000183209"/>
    </source>
</evidence>
<reference evidence="3 4" key="1">
    <citation type="submission" date="2016-10" db="EMBL/GenBank/DDBJ databases">
        <authorList>
            <person name="de Groot N.N."/>
        </authorList>
    </citation>
    <scope>NUCLEOTIDE SEQUENCE [LARGE SCALE GENOMIC DNA]</scope>
    <source>
        <strain evidence="3 4">CGMCC 1.6114</strain>
    </source>
</reference>
<dbReference type="InterPro" id="IPR039447">
    <property type="entry name" value="UreH-like_TM_dom"/>
</dbReference>